<keyword evidence="2" id="KW-1185">Reference proteome</keyword>
<protein>
    <submittedName>
        <fullName evidence="1">DUF1269 domain-containing protein</fullName>
    </submittedName>
</protein>
<name>A0A438B8I8_9NOCA</name>
<organism evidence="1 2">
    <name type="scientific">Prescottella agglutinans</name>
    <dbReference type="NCBI Taxonomy" id="1644129"/>
    <lineage>
        <taxon>Bacteria</taxon>
        <taxon>Bacillati</taxon>
        <taxon>Actinomycetota</taxon>
        <taxon>Actinomycetes</taxon>
        <taxon>Mycobacteriales</taxon>
        <taxon>Nocardiaceae</taxon>
        <taxon>Prescottella</taxon>
    </lineage>
</organism>
<dbReference type="EMBL" id="RKLP01000013">
    <property type="protein sequence ID" value="RVW07277.1"/>
    <property type="molecule type" value="Genomic_DNA"/>
</dbReference>
<dbReference type="OrthoDB" id="1779644at2"/>
<sequence length="141" mass="14823">MTQPSDIGPVELVVLTFPGTTADPATVAALQDVVDRGYVTLLDLVYIAKDSAGNLTEIDVEEDLADAGLADLAIEAQDWISDDDLDVVRASLEPGTSAAIIVYEESWARRIATAARAAGGEVALHVQVPRDAVVAAVEHAR</sequence>
<reference evidence="1 2" key="1">
    <citation type="submission" date="2018-11" db="EMBL/GenBank/DDBJ databases">
        <title>Rhodococcus spongicola sp. nov. and Rhodococcus xishaensis sp. nov. from marine sponges.</title>
        <authorList>
            <person name="Li L."/>
            <person name="Lin H.W."/>
        </authorList>
    </citation>
    <scope>NUCLEOTIDE SEQUENCE [LARGE SCALE GENOMIC DNA]</scope>
    <source>
        <strain evidence="1 2">CCTCC AB2014297</strain>
    </source>
</reference>
<comment type="caution">
    <text evidence="1">The sequence shown here is derived from an EMBL/GenBank/DDBJ whole genome shotgun (WGS) entry which is preliminary data.</text>
</comment>
<dbReference type="Proteomes" id="UP000286208">
    <property type="component" value="Unassembled WGS sequence"/>
</dbReference>
<accession>A0A438B8I8</accession>
<gene>
    <name evidence="1" type="ORF">EGT67_22265</name>
</gene>
<evidence type="ECO:0000313" key="1">
    <source>
        <dbReference type="EMBL" id="RVW07277.1"/>
    </source>
</evidence>
<dbReference type="InterPro" id="IPR046288">
    <property type="entry name" value="DUF6325"/>
</dbReference>
<dbReference type="RefSeq" id="WP_127918275.1">
    <property type="nucleotide sequence ID" value="NZ_RKLP01000013.1"/>
</dbReference>
<dbReference type="AlphaFoldDB" id="A0A438B8I8"/>
<dbReference type="Pfam" id="PF19850">
    <property type="entry name" value="DUF6325"/>
    <property type="match status" value="1"/>
</dbReference>
<evidence type="ECO:0000313" key="2">
    <source>
        <dbReference type="Proteomes" id="UP000286208"/>
    </source>
</evidence>
<proteinExistence type="predicted"/>